<evidence type="ECO:0000313" key="17">
    <source>
        <dbReference type="RefSeq" id="XP_007938555.1"/>
    </source>
</evidence>
<dbReference type="GO" id="GO:0008720">
    <property type="term" value="F:D-lactate dehydrogenase (NAD+) activity"/>
    <property type="evidence" value="ECO:0007669"/>
    <property type="project" value="TreeGrafter"/>
</dbReference>
<comment type="similarity">
    <text evidence="3">Belongs to the FAD-binding oxidoreductase/transferase type 4 family.</text>
</comment>
<dbReference type="GO" id="GO:0071949">
    <property type="term" value="F:FAD binding"/>
    <property type="evidence" value="ECO:0007669"/>
    <property type="project" value="InterPro"/>
</dbReference>
<dbReference type="Gene3D" id="3.30.465.10">
    <property type="match status" value="1"/>
</dbReference>
<proteinExistence type="inferred from homology"/>
<dbReference type="SUPFAM" id="SSF56176">
    <property type="entry name" value="FAD-binding/transporter-associated domain-like"/>
    <property type="match status" value="1"/>
</dbReference>
<dbReference type="InterPro" id="IPR016164">
    <property type="entry name" value="FAD-linked_Oxase-like_C"/>
</dbReference>
<dbReference type="PANTHER" id="PTHR11748:SF111">
    <property type="entry name" value="D-LACTATE DEHYDROGENASE, MITOCHONDRIAL-RELATED"/>
    <property type="match status" value="1"/>
</dbReference>
<evidence type="ECO:0000256" key="4">
    <source>
        <dbReference type="ARBA" id="ARBA00022630"/>
    </source>
</evidence>
<dbReference type="SUPFAM" id="SSF55103">
    <property type="entry name" value="FAD-linked oxidases, C-terminal domain"/>
    <property type="match status" value="1"/>
</dbReference>
<dbReference type="InterPro" id="IPR016171">
    <property type="entry name" value="Vanillyl_alc_oxidase_C-sub2"/>
</dbReference>
<gene>
    <name evidence="17" type="primary">LDHD</name>
</gene>
<keyword evidence="8" id="KW-0560">Oxidoreductase</keyword>
<dbReference type="GO" id="GO:0005739">
    <property type="term" value="C:mitochondrion"/>
    <property type="evidence" value="ECO:0007669"/>
    <property type="project" value="UniProtKB-SubCell"/>
</dbReference>
<keyword evidence="7" id="KW-0007">Acetylation</keyword>
<dbReference type="InterPro" id="IPR006094">
    <property type="entry name" value="Oxid_FAD_bind_N"/>
</dbReference>
<evidence type="ECO:0000256" key="12">
    <source>
        <dbReference type="ARBA" id="ARBA00053432"/>
    </source>
</evidence>
<evidence type="ECO:0000256" key="2">
    <source>
        <dbReference type="ARBA" id="ARBA00004173"/>
    </source>
</evidence>
<dbReference type="InterPro" id="IPR016166">
    <property type="entry name" value="FAD-bd_PCMH"/>
</dbReference>
<dbReference type="Gene3D" id="3.30.70.2190">
    <property type="match status" value="1"/>
</dbReference>
<sequence>MAFLLRAARWGLCPWRGYCSRVTKGALSEDFVAALKAVVGAPHISTTAAVREQHGRDESMYSCQPPDVVVWPQNVGQVGQLVALCYRQGVPILPFGTGTGLEGGVCAVQGGVCINLTHMDRIVKVNTEDFSVVVEPGVTHRALNTYLRDSGLWFPVDPGADASLCGMAATGASGTNAVRYGTMRDNVLNLDVVLPSGELLHTAGPGRHFRKSAAGYNLTGLFVGSEGTLGLITAATLRLHPVPEATVAATCAFPSVQAAVDSTVHILQAAVPVARIEFLDDVMMDACNRYSKLDYVVAPTLFLEFHGSEQTLEEQLQRAEEITKHNGASHFSWAKEAEQRSRLWAARHNAWYAAMALRPGCKGYSTDVCVPISRLPEIVVQTKEDLKASGLTGTIVGHVGDGNFHCILLVDPKDPEELHRVKAFAQQLGRHALALHGTCTGEHGIGLGKRQLLQEEVGAVGVEVMRRLKATLDPRGLMNPGKVL</sequence>
<dbReference type="PANTHER" id="PTHR11748">
    <property type="entry name" value="D-LACTATE DEHYDROGENASE"/>
    <property type="match status" value="1"/>
</dbReference>
<dbReference type="Gene3D" id="1.10.45.10">
    <property type="entry name" value="Vanillyl-alcohol Oxidase, Chain A, domain 4"/>
    <property type="match status" value="1"/>
</dbReference>
<evidence type="ECO:0000256" key="11">
    <source>
        <dbReference type="ARBA" id="ARBA00051477"/>
    </source>
</evidence>
<dbReference type="GeneID" id="103196595"/>
<comment type="cofactor">
    <cofactor evidence="1">
        <name>FAD</name>
        <dbReference type="ChEBI" id="CHEBI:57692"/>
    </cofactor>
</comment>
<evidence type="ECO:0000256" key="8">
    <source>
        <dbReference type="ARBA" id="ARBA00023002"/>
    </source>
</evidence>
<evidence type="ECO:0000256" key="7">
    <source>
        <dbReference type="ARBA" id="ARBA00022990"/>
    </source>
</evidence>
<dbReference type="InterPro" id="IPR004113">
    <property type="entry name" value="FAD-bd_oxidored_4_C"/>
</dbReference>
<dbReference type="InterPro" id="IPR036318">
    <property type="entry name" value="FAD-bd_PCMH-like_sf"/>
</dbReference>
<feature type="domain" description="FAD-binding PCMH-type" evidence="15">
    <location>
        <begin position="61"/>
        <end position="242"/>
    </location>
</feature>
<keyword evidence="16" id="KW-1185">Reference proteome</keyword>
<dbReference type="OrthoDB" id="5332616at2759"/>
<dbReference type="InterPro" id="IPR016169">
    <property type="entry name" value="FAD-bd_PCMH_sub2"/>
</dbReference>
<dbReference type="PROSITE" id="PS51387">
    <property type="entry name" value="FAD_PCMH"/>
    <property type="match status" value="1"/>
</dbReference>
<accession>A0A8B6ZS56</accession>
<dbReference type="GO" id="GO:0004458">
    <property type="term" value="F:D-lactate dehydrogenase (cytochrome) activity"/>
    <property type="evidence" value="ECO:0007669"/>
    <property type="project" value="UniProtKB-EC"/>
</dbReference>
<evidence type="ECO:0000313" key="16">
    <source>
        <dbReference type="Proteomes" id="UP000694850"/>
    </source>
</evidence>
<dbReference type="Pfam" id="PF02913">
    <property type="entry name" value="FAD-oxidase_C"/>
    <property type="match status" value="1"/>
</dbReference>
<comment type="catalytic activity">
    <reaction evidence="11">
        <text>(R)-lactate + 2 Fe(III)-[cytochrome c] = 2 Fe(II)-[cytochrome c] + pyruvate + 2 H(+)</text>
        <dbReference type="Rhea" id="RHEA:13521"/>
        <dbReference type="Rhea" id="RHEA-COMP:10350"/>
        <dbReference type="Rhea" id="RHEA-COMP:14399"/>
        <dbReference type="ChEBI" id="CHEBI:15361"/>
        <dbReference type="ChEBI" id="CHEBI:15378"/>
        <dbReference type="ChEBI" id="CHEBI:16004"/>
        <dbReference type="ChEBI" id="CHEBI:29033"/>
        <dbReference type="ChEBI" id="CHEBI:29034"/>
        <dbReference type="EC" id="1.1.2.4"/>
    </reaction>
    <physiologicalReaction direction="left-to-right" evidence="11">
        <dbReference type="Rhea" id="RHEA:13522"/>
    </physiologicalReaction>
</comment>
<evidence type="ECO:0000256" key="5">
    <source>
        <dbReference type="ARBA" id="ARBA00022827"/>
    </source>
</evidence>
<name>A0A8B6ZS56_ORYAF</name>
<dbReference type="Pfam" id="PF01565">
    <property type="entry name" value="FAD_binding_4"/>
    <property type="match status" value="1"/>
</dbReference>
<organism evidence="16 17">
    <name type="scientific">Orycteropus afer afer</name>
    <dbReference type="NCBI Taxonomy" id="1230840"/>
    <lineage>
        <taxon>Eukaryota</taxon>
        <taxon>Metazoa</taxon>
        <taxon>Chordata</taxon>
        <taxon>Craniata</taxon>
        <taxon>Vertebrata</taxon>
        <taxon>Euteleostomi</taxon>
        <taxon>Mammalia</taxon>
        <taxon>Eutheria</taxon>
        <taxon>Afrotheria</taxon>
        <taxon>Tubulidentata</taxon>
        <taxon>Orycteropodidae</taxon>
        <taxon>Orycteropus</taxon>
    </lineage>
</organism>
<dbReference type="RefSeq" id="XP_007938555.1">
    <property type="nucleotide sequence ID" value="XM_007940364.1"/>
</dbReference>
<evidence type="ECO:0000256" key="3">
    <source>
        <dbReference type="ARBA" id="ARBA00008000"/>
    </source>
</evidence>
<evidence type="ECO:0000256" key="1">
    <source>
        <dbReference type="ARBA" id="ARBA00001974"/>
    </source>
</evidence>
<dbReference type="Gene3D" id="3.30.70.2740">
    <property type="match status" value="1"/>
</dbReference>
<evidence type="ECO:0000256" key="6">
    <source>
        <dbReference type="ARBA" id="ARBA00022946"/>
    </source>
</evidence>
<comment type="function">
    <text evidence="12">Involved in D-lactate, but not L-lactate catabolic process.</text>
</comment>
<dbReference type="EC" id="1.1.2.4" evidence="10"/>
<keyword evidence="4" id="KW-0285">Flavoprotein</keyword>
<evidence type="ECO:0000256" key="14">
    <source>
        <dbReference type="ARBA" id="ARBA00072812"/>
    </source>
</evidence>
<dbReference type="AlphaFoldDB" id="A0A8B6ZS56"/>
<reference evidence="17" key="1">
    <citation type="submission" date="2025-08" db="UniProtKB">
        <authorList>
            <consortium name="RefSeq"/>
        </authorList>
    </citation>
    <scope>IDENTIFICATION</scope>
</reference>
<dbReference type="FunFam" id="1.10.45.10:FF:000001">
    <property type="entry name" value="D-lactate dehydrogenase mitochondrial"/>
    <property type="match status" value="1"/>
</dbReference>
<comment type="subcellular location">
    <subcellularLocation>
        <location evidence="2">Mitochondrion</location>
    </subcellularLocation>
</comment>
<dbReference type="FunFam" id="3.30.465.10:FF:000030">
    <property type="entry name" value="probable D-lactate dehydrogenase, mitochondrial"/>
    <property type="match status" value="1"/>
</dbReference>
<evidence type="ECO:0000256" key="9">
    <source>
        <dbReference type="ARBA" id="ARBA00023128"/>
    </source>
</evidence>
<dbReference type="Gene3D" id="3.30.43.10">
    <property type="entry name" value="Uridine Diphospho-n-acetylenolpyruvylglucosamine Reductase, domain 2"/>
    <property type="match status" value="1"/>
</dbReference>
<keyword evidence="6" id="KW-0809">Transit peptide</keyword>
<dbReference type="CTD" id="197257"/>
<dbReference type="FunFam" id="3.30.43.10:FF:000010">
    <property type="entry name" value="probable D-lactate dehydrogenase, mitochondrial"/>
    <property type="match status" value="1"/>
</dbReference>
<protein>
    <recommendedName>
        <fullName evidence="14">Probable D-lactate dehydrogenase, mitochondrial</fullName>
        <ecNumber evidence="10">1.1.2.4</ecNumber>
    </recommendedName>
</protein>
<dbReference type="GO" id="GO:1903457">
    <property type="term" value="P:lactate catabolic process"/>
    <property type="evidence" value="ECO:0007669"/>
    <property type="project" value="TreeGrafter"/>
</dbReference>
<dbReference type="FunFam" id="3.30.70.2740:FF:000001">
    <property type="entry name" value="D-lactate dehydrogenase mitochondrial"/>
    <property type="match status" value="1"/>
</dbReference>
<dbReference type="InterPro" id="IPR016167">
    <property type="entry name" value="FAD-bd_PCMH_sub1"/>
</dbReference>
<keyword evidence="5" id="KW-0274">FAD</keyword>
<evidence type="ECO:0000256" key="10">
    <source>
        <dbReference type="ARBA" id="ARBA00038897"/>
    </source>
</evidence>
<keyword evidence="9" id="KW-0496">Mitochondrion</keyword>
<dbReference type="Proteomes" id="UP000694850">
    <property type="component" value="Unplaced"/>
</dbReference>
<evidence type="ECO:0000256" key="13">
    <source>
        <dbReference type="ARBA" id="ARBA00063083"/>
    </source>
</evidence>
<evidence type="ECO:0000259" key="15">
    <source>
        <dbReference type="PROSITE" id="PS51387"/>
    </source>
</evidence>
<comment type="subunit">
    <text evidence="13">Interacts with CSRP3.</text>
</comment>